<protein>
    <submittedName>
        <fullName evidence="2">Uncharacterized protein</fullName>
    </submittedName>
</protein>
<proteinExistence type="predicted"/>
<evidence type="ECO:0000256" key="1">
    <source>
        <dbReference type="SAM" id="MobiDB-lite"/>
    </source>
</evidence>
<dbReference type="VEuPathDB" id="FungiDB:PSHT_03401"/>
<dbReference type="AlphaFoldDB" id="A0A2S4VXS9"/>
<organism evidence="2 3">
    <name type="scientific">Puccinia striiformis</name>
    <dbReference type="NCBI Taxonomy" id="27350"/>
    <lineage>
        <taxon>Eukaryota</taxon>
        <taxon>Fungi</taxon>
        <taxon>Dikarya</taxon>
        <taxon>Basidiomycota</taxon>
        <taxon>Pucciniomycotina</taxon>
        <taxon>Pucciniomycetes</taxon>
        <taxon>Pucciniales</taxon>
        <taxon>Pucciniaceae</taxon>
        <taxon>Puccinia</taxon>
    </lineage>
</organism>
<reference evidence="2" key="1">
    <citation type="submission" date="2017-12" db="EMBL/GenBank/DDBJ databases">
        <title>Gene loss provides genomic basis for host adaptation in cereal stripe rust fungi.</title>
        <authorList>
            <person name="Xia C."/>
        </authorList>
    </citation>
    <scope>NUCLEOTIDE SEQUENCE [LARGE SCALE GENOMIC DNA]</scope>
    <source>
        <strain evidence="2">93-210</strain>
    </source>
</reference>
<dbReference type="VEuPathDB" id="FungiDB:PSTT_03079"/>
<sequence>MSQNHDDLRQILSRLGRNSGQRDISSVVGADCPTGFQADPLVADIVLAQKIVDETGKISTIPHWLDVHGYLINDNASSESAYLTKTDGFSLV</sequence>
<comment type="caution">
    <text evidence="2">The sequence shown here is derived from an EMBL/GenBank/DDBJ whole genome shotgun (WGS) entry which is preliminary data.</text>
</comment>
<feature type="region of interest" description="Disordered" evidence="1">
    <location>
        <begin position="1"/>
        <end position="23"/>
    </location>
</feature>
<name>A0A2S4VXS9_9BASI</name>
<evidence type="ECO:0000313" key="2">
    <source>
        <dbReference type="EMBL" id="POW14342.1"/>
    </source>
</evidence>
<dbReference type="EMBL" id="PKSL01000019">
    <property type="protein sequence ID" value="POW14342.1"/>
    <property type="molecule type" value="Genomic_DNA"/>
</dbReference>
<gene>
    <name evidence="2" type="ORF">PSTT_03079</name>
</gene>
<keyword evidence="3" id="KW-1185">Reference proteome</keyword>
<evidence type="ECO:0000313" key="3">
    <source>
        <dbReference type="Proteomes" id="UP000239156"/>
    </source>
</evidence>
<dbReference type="Proteomes" id="UP000239156">
    <property type="component" value="Unassembled WGS sequence"/>
</dbReference>
<accession>A0A2S4VXS9</accession>